<dbReference type="EMBL" id="CP139960">
    <property type="protein sequence ID" value="WQD37466.1"/>
    <property type="molecule type" value="Genomic_DNA"/>
</dbReference>
<evidence type="ECO:0000256" key="2">
    <source>
        <dbReference type="ARBA" id="ARBA00022679"/>
    </source>
</evidence>
<sequence>MTSAFTGYDLAVEAYKKAIKDKYRFFSYGDALLIL</sequence>
<dbReference type="InterPro" id="IPR003699">
    <property type="entry name" value="QueA"/>
</dbReference>
<dbReference type="Pfam" id="PF02547">
    <property type="entry name" value="Queuosine_synth"/>
    <property type="match status" value="1"/>
</dbReference>
<evidence type="ECO:0000256" key="4">
    <source>
        <dbReference type="ARBA" id="ARBA00022785"/>
    </source>
</evidence>
<keyword evidence="1" id="KW-0963">Cytoplasm</keyword>
<name>A0ABZ0W5V8_9BACT</name>
<keyword evidence="2" id="KW-0808">Transferase</keyword>
<dbReference type="Proteomes" id="UP001325680">
    <property type="component" value="Chromosome"/>
</dbReference>
<reference evidence="5 6" key="1">
    <citation type="submission" date="2023-12" db="EMBL/GenBank/DDBJ databases">
        <title>Genome sequencing and assembly of bacterial species from a model synthetic community.</title>
        <authorList>
            <person name="Hogle S.L."/>
        </authorList>
    </citation>
    <scope>NUCLEOTIDE SEQUENCE [LARGE SCALE GENOMIC DNA]</scope>
    <source>
        <strain evidence="5 6">HAMBI_3031</strain>
    </source>
</reference>
<evidence type="ECO:0000256" key="3">
    <source>
        <dbReference type="ARBA" id="ARBA00022691"/>
    </source>
</evidence>
<dbReference type="Gene3D" id="3.40.1780.10">
    <property type="entry name" value="QueA-like"/>
    <property type="match status" value="1"/>
</dbReference>
<evidence type="ECO:0000256" key="1">
    <source>
        <dbReference type="ARBA" id="ARBA00022490"/>
    </source>
</evidence>
<keyword evidence="4" id="KW-0671">Queuosine biosynthesis</keyword>
<keyword evidence="6" id="KW-1185">Reference proteome</keyword>
<protein>
    <submittedName>
        <fullName evidence="5">S-adenosylmethionine:tRNA ribosyltransferase-isomerase</fullName>
    </submittedName>
</protein>
<dbReference type="RefSeq" id="WP_245957761.1">
    <property type="nucleotide sequence ID" value="NZ_CP139960.1"/>
</dbReference>
<organism evidence="5 6">
    <name type="scientific">Niabella yanshanensis</name>
    <dbReference type="NCBI Taxonomy" id="577386"/>
    <lineage>
        <taxon>Bacteria</taxon>
        <taxon>Pseudomonadati</taxon>
        <taxon>Bacteroidota</taxon>
        <taxon>Chitinophagia</taxon>
        <taxon>Chitinophagales</taxon>
        <taxon>Chitinophagaceae</taxon>
        <taxon>Niabella</taxon>
    </lineage>
</organism>
<dbReference type="InterPro" id="IPR036100">
    <property type="entry name" value="QueA_sf"/>
</dbReference>
<accession>A0ABZ0W5V8</accession>
<keyword evidence="3" id="KW-0949">S-adenosyl-L-methionine</keyword>
<dbReference type="SUPFAM" id="SSF111337">
    <property type="entry name" value="QueA-like"/>
    <property type="match status" value="1"/>
</dbReference>
<evidence type="ECO:0000313" key="6">
    <source>
        <dbReference type="Proteomes" id="UP001325680"/>
    </source>
</evidence>
<evidence type="ECO:0000313" key="5">
    <source>
        <dbReference type="EMBL" id="WQD37466.1"/>
    </source>
</evidence>
<dbReference type="InterPro" id="IPR042118">
    <property type="entry name" value="QueA_dom1"/>
</dbReference>
<proteinExistence type="predicted"/>
<gene>
    <name evidence="5" type="ORF">U0035_17490</name>
</gene>